<dbReference type="VEuPathDB" id="MicrosporidiaDB:THOM_1523"/>
<dbReference type="Proteomes" id="UP000011185">
    <property type="component" value="Unassembled WGS sequence"/>
</dbReference>
<feature type="compositionally biased region" description="Basic and acidic residues" evidence="1">
    <location>
        <begin position="49"/>
        <end position="110"/>
    </location>
</feature>
<feature type="region of interest" description="Disordered" evidence="1">
    <location>
        <begin position="1"/>
        <end position="136"/>
    </location>
</feature>
<sequence>MTVTQKMKNVKRVYEKTKDRSRDDRSKKRTITNKSRGNNESVFRGGKNGMKDGDQELEKENKRKEVLKGAKDKFDRRGDQKLEKEKNTVKTTEELKNKFVQRRDNESKKERNIKKSIKETNCRSASTKDKEQRNDENIRCKEDKKRKITNNELLIKCNGKEKENIESKIKRDSNAESGEKRVDAGCSVVYSPKNRLILRKVPHTTEQEILSHFQLADKARMLMKNDKFTGTVFLQFMNYKKTKKTLEDESLRNFNGHTIEIDYCLPREVYLKKKHLYAENAEDKQENGEKRYDKMKSCDAKEERSKIGETNCKTKKDGVDDTTEKIKRKKET</sequence>
<dbReference type="AlphaFoldDB" id="L7JVM9"/>
<gene>
    <name evidence="2" type="ORF">THOM_1523</name>
</gene>
<evidence type="ECO:0000313" key="3">
    <source>
        <dbReference type="Proteomes" id="UP000011185"/>
    </source>
</evidence>
<reference evidence="2 3" key="1">
    <citation type="journal article" date="2012" name="PLoS Pathog.">
        <title>The genome of the obligate intracellular parasite Trachipleistophora hominis: new insights into microsporidian genome dynamics and reductive evolution.</title>
        <authorList>
            <person name="Heinz E."/>
            <person name="Williams T.A."/>
            <person name="Nakjang S."/>
            <person name="Noel C.J."/>
            <person name="Swan D.C."/>
            <person name="Goldberg A.V."/>
            <person name="Harris S.R."/>
            <person name="Weinmaier T."/>
            <person name="Markert S."/>
            <person name="Becher D."/>
            <person name="Bernhardt J."/>
            <person name="Dagan T."/>
            <person name="Hacker C."/>
            <person name="Lucocq J.M."/>
            <person name="Schweder T."/>
            <person name="Rattei T."/>
            <person name="Hall N."/>
            <person name="Hirt R.P."/>
            <person name="Embley T.M."/>
        </authorList>
    </citation>
    <scope>NUCLEOTIDE SEQUENCE [LARGE SCALE GENOMIC DNA]</scope>
</reference>
<feature type="compositionally biased region" description="Basic and acidic residues" evidence="1">
    <location>
        <begin position="116"/>
        <end position="136"/>
    </location>
</feature>
<evidence type="ECO:0008006" key="4">
    <source>
        <dbReference type="Google" id="ProtNLM"/>
    </source>
</evidence>
<organism evidence="2 3">
    <name type="scientific">Trachipleistophora hominis</name>
    <name type="common">Microsporidian parasite</name>
    <dbReference type="NCBI Taxonomy" id="72359"/>
    <lineage>
        <taxon>Eukaryota</taxon>
        <taxon>Fungi</taxon>
        <taxon>Fungi incertae sedis</taxon>
        <taxon>Microsporidia</taxon>
        <taxon>Pleistophoridae</taxon>
        <taxon>Trachipleistophora</taxon>
    </lineage>
</organism>
<protein>
    <recommendedName>
        <fullName evidence="4">RRM domain-containing protein</fullName>
    </recommendedName>
</protein>
<dbReference type="HOGENOM" id="CLU_837251_0_0_1"/>
<dbReference type="GO" id="GO:0003676">
    <property type="term" value="F:nucleic acid binding"/>
    <property type="evidence" value="ECO:0007669"/>
    <property type="project" value="InterPro"/>
</dbReference>
<dbReference type="SUPFAM" id="SSF54928">
    <property type="entry name" value="RNA-binding domain, RBD"/>
    <property type="match status" value="1"/>
</dbReference>
<feature type="region of interest" description="Disordered" evidence="1">
    <location>
        <begin position="282"/>
        <end position="332"/>
    </location>
</feature>
<proteinExistence type="predicted"/>
<evidence type="ECO:0000256" key="1">
    <source>
        <dbReference type="SAM" id="MobiDB-lite"/>
    </source>
</evidence>
<accession>L7JVM9</accession>
<feature type="compositionally biased region" description="Basic and acidic residues" evidence="1">
    <location>
        <begin position="12"/>
        <end position="26"/>
    </location>
</feature>
<dbReference type="EMBL" id="JH993952">
    <property type="protein sequence ID" value="ELQ75484.1"/>
    <property type="molecule type" value="Genomic_DNA"/>
</dbReference>
<evidence type="ECO:0000313" key="2">
    <source>
        <dbReference type="EMBL" id="ELQ75484.1"/>
    </source>
</evidence>
<dbReference type="InParanoid" id="L7JVM9"/>
<keyword evidence="3" id="KW-1185">Reference proteome</keyword>
<name>L7JVM9_TRAHO</name>
<dbReference type="InterPro" id="IPR035979">
    <property type="entry name" value="RBD_domain_sf"/>
</dbReference>
<feature type="compositionally biased region" description="Polar residues" evidence="1">
    <location>
        <begin position="32"/>
        <end position="41"/>
    </location>
</feature>